<feature type="transmembrane region" description="Helical" evidence="2">
    <location>
        <begin position="12"/>
        <end position="33"/>
    </location>
</feature>
<evidence type="ECO:0000313" key="4">
    <source>
        <dbReference type="Proteomes" id="UP000199103"/>
    </source>
</evidence>
<organism evidence="3 4">
    <name type="scientific">Microlunatus soli</name>
    <dbReference type="NCBI Taxonomy" id="630515"/>
    <lineage>
        <taxon>Bacteria</taxon>
        <taxon>Bacillati</taxon>
        <taxon>Actinomycetota</taxon>
        <taxon>Actinomycetes</taxon>
        <taxon>Propionibacteriales</taxon>
        <taxon>Propionibacteriaceae</taxon>
        <taxon>Microlunatus</taxon>
    </lineage>
</organism>
<evidence type="ECO:0000256" key="1">
    <source>
        <dbReference type="SAM" id="MobiDB-lite"/>
    </source>
</evidence>
<keyword evidence="2" id="KW-0812">Transmembrane</keyword>
<keyword evidence="2" id="KW-1133">Transmembrane helix</keyword>
<reference evidence="3 4" key="1">
    <citation type="submission" date="2016-10" db="EMBL/GenBank/DDBJ databases">
        <authorList>
            <person name="de Groot N.N."/>
        </authorList>
    </citation>
    <scope>NUCLEOTIDE SEQUENCE [LARGE SCALE GENOMIC DNA]</scope>
    <source>
        <strain evidence="3 4">DSM 21800</strain>
    </source>
</reference>
<evidence type="ECO:0000256" key="2">
    <source>
        <dbReference type="SAM" id="Phobius"/>
    </source>
</evidence>
<dbReference type="Proteomes" id="UP000199103">
    <property type="component" value="Chromosome I"/>
</dbReference>
<accession>A0A1H1VS19</accession>
<sequence length="116" mass="12720">METVLNLLLIRFAVIAAVVVVVALILFAIAVGLRRRGRWEQTRDRVVDSALPIIKGLTDTRSDPNLQGGSADGRRSVVGSVGRAAMRYAADRAATARRDQQQMADESSDTDRVDRR</sequence>
<dbReference type="EMBL" id="LT629772">
    <property type="protein sequence ID" value="SDS87697.1"/>
    <property type="molecule type" value="Genomic_DNA"/>
</dbReference>
<name>A0A1H1VS19_9ACTN</name>
<evidence type="ECO:0000313" key="3">
    <source>
        <dbReference type="EMBL" id="SDS87697.1"/>
    </source>
</evidence>
<dbReference type="AlphaFoldDB" id="A0A1H1VS19"/>
<gene>
    <name evidence="3" type="ORF">SAMN04489812_3332</name>
</gene>
<keyword evidence="2" id="KW-0472">Membrane</keyword>
<dbReference type="STRING" id="630515.SAMN04489812_3332"/>
<proteinExistence type="predicted"/>
<protein>
    <submittedName>
        <fullName evidence="3">Uncharacterized protein</fullName>
    </submittedName>
</protein>
<feature type="region of interest" description="Disordered" evidence="1">
    <location>
        <begin position="92"/>
        <end position="116"/>
    </location>
</feature>
<keyword evidence="4" id="KW-1185">Reference proteome</keyword>